<dbReference type="AlphaFoldDB" id="A0A238C524"/>
<proteinExistence type="predicted"/>
<organism evidence="1 2">
    <name type="scientific">Onchocerca flexuosa</name>
    <dbReference type="NCBI Taxonomy" id="387005"/>
    <lineage>
        <taxon>Eukaryota</taxon>
        <taxon>Metazoa</taxon>
        <taxon>Ecdysozoa</taxon>
        <taxon>Nematoda</taxon>
        <taxon>Chromadorea</taxon>
        <taxon>Rhabditida</taxon>
        <taxon>Spirurina</taxon>
        <taxon>Spiruromorpha</taxon>
        <taxon>Filarioidea</taxon>
        <taxon>Onchocercidae</taxon>
        <taxon>Onchocerca</taxon>
    </lineage>
</organism>
<sequence length="358" mass="41381">MKHFFLRILLICTMADGCIVYQMFCLITLCLFEILFGTSLRCDVSLLLEYLNHKDYEYYLAVGYVNSCVSAIMKIAPNFQAEDIVAVVQSLHNLHHHKQSNVTFHESTVIKALQAQDIQCSFDNMHPVLIGLSLNVTIIVNFDDKTNLLRIILAESLRKQPTHFRYFYRDLINDPTSGNNHMFLTTLDMSRGLLHFVYQNNNESSCTGHDVLQIKNIDSGIRIMKIRSEEIYMKLSQLIMDPSGAYAFYAISEKNKQQTVYQMKMDYPNFTLDAQKISRRTTKIFTINQNDRILPVNQDALLVWEFADEKRTAWLYERSSGRNSQRKSSFHQIGCILSGINDPAGQLSIKIHQVRRQL</sequence>
<gene>
    <name evidence="1" type="ORF">X798_01179</name>
</gene>
<keyword evidence="2" id="KW-1185">Reference proteome</keyword>
<dbReference type="OrthoDB" id="5801856at2759"/>
<dbReference type="Proteomes" id="UP000242913">
    <property type="component" value="Unassembled WGS sequence"/>
</dbReference>
<protein>
    <submittedName>
        <fullName evidence="1">Uncharacterized protein</fullName>
    </submittedName>
</protein>
<reference evidence="1 2" key="1">
    <citation type="submission" date="2015-12" db="EMBL/GenBank/DDBJ databases">
        <title>Draft genome of the nematode, Onchocerca flexuosa.</title>
        <authorList>
            <person name="Mitreva M."/>
        </authorList>
    </citation>
    <scope>NUCLEOTIDE SEQUENCE [LARGE SCALE GENOMIC DNA]</scope>
    <source>
        <strain evidence="1">Red Deer</strain>
    </source>
</reference>
<evidence type="ECO:0000313" key="2">
    <source>
        <dbReference type="Proteomes" id="UP000242913"/>
    </source>
</evidence>
<evidence type="ECO:0000313" key="1">
    <source>
        <dbReference type="EMBL" id="OZC11998.1"/>
    </source>
</evidence>
<accession>A0A238C524</accession>
<name>A0A238C524_9BILA</name>
<dbReference type="EMBL" id="KZ269979">
    <property type="protein sequence ID" value="OZC11998.1"/>
    <property type="molecule type" value="Genomic_DNA"/>
</dbReference>